<accession>J9FBB1</accession>
<dbReference type="EMBL" id="AMCI01007990">
    <property type="protein sequence ID" value="EJW91728.1"/>
    <property type="molecule type" value="Genomic_DNA"/>
</dbReference>
<dbReference type="SUPFAM" id="SSF55729">
    <property type="entry name" value="Acyl-CoA N-acyltransferases (Nat)"/>
    <property type="match status" value="1"/>
</dbReference>
<dbReference type="AlphaFoldDB" id="J9FBB1"/>
<comment type="caution">
    <text evidence="1">The sequence shown here is derived from an EMBL/GenBank/DDBJ whole genome shotgun (WGS) entry which is preliminary data.</text>
</comment>
<organism evidence="1">
    <name type="scientific">gut metagenome</name>
    <dbReference type="NCBI Taxonomy" id="749906"/>
    <lineage>
        <taxon>unclassified sequences</taxon>
        <taxon>metagenomes</taxon>
        <taxon>organismal metagenomes</taxon>
    </lineage>
</organism>
<evidence type="ECO:0008006" key="2">
    <source>
        <dbReference type="Google" id="ProtNLM"/>
    </source>
</evidence>
<name>J9FBB1_9ZZZZ</name>
<evidence type="ECO:0000313" key="1">
    <source>
        <dbReference type="EMBL" id="EJW91728.1"/>
    </source>
</evidence>
<gene>
    <name evidence="1" type="ORF">EVA_20168</name>
</gene>
<protein>
    <recommendedName>
        <fullName evidence="2">GNAT family N-acetyltransferase</fullName>
    </recommendedName>
</protein>
<dbReference type="Gene3D" id="3.40.630.30">
    <property type="match status" value="1"/>
</dbReference>
<proteinExistence type="predicted"/>
<reference evidence="1" key="1">
    <citation type="journal article" date="2012" name="PLoS ONE">
        <title>Gene sets for utilization of primary and secondary nutrition supplies in the distal gut of endangered iberian lynx.</title>
        <authorList>
            <person name="Alcaide M."/>
            <person name="Messina E."/>
            <person name="Richter M."/>
            <person name="Bargiela R."/>
            <person name="Peplies J."/>
            <person name="Huws S.A."/>
            <person name="Newbold C.J."/>
            <person name="Golyshin P.N."/>
            <person name="Simon M.A."/>
            <person name="Lopez G."/>
            <person name="Yakimov M.M."/>
            <person name="Ferrer M."/>
        </authorList>
    </citation>
    <scope>NUCLEOTIDE SEQUENCE</scope>
</reference>
<sequence length="208" mass="23759">MENYNDGIRVLVTDHTHEKYTESIRQLLTACAQERHNGIAVRSSEYLATKMKERKAVIALYGEELAGFCYIESWKNKNYIAHSGLVVAPQFRQSNLATRIKQLTFALSRIRWPHAKIFGLTCSPAVLHIDTALGYVPVAFTELTQDEEFWRSCGSPEHPRCVNCNLLFQSDRKFCQCTALLYDPKYHVNEPLPVQVPQEVIDSILQKG</sequence>
<dbReference type="InterPro" id="IPR016181">
    <property type="entry name" value="Acyl_CoA_acyltransferase"/>
</dbReference>